<dbReference type="PANTHER" id="PTHR33112">
    <property type="entry name" value="DOMAIN PROTEIN, PUTATIVE-RELATED"/>
    <property type="match status" value="1"/>
</dbReference>
<dbReference type="EMBL" id="JAQQWI010000015">
    <property type="protein sequence ID" value="KAK8012337.1"/>
    <property type="molecule type" value="Genomic_DNA"/>
</dbReference>
<evidence type="ECO:0000256" key="1">
    <source>
        <dbReference type="SAM" id="MobiDB-lite"/>
    </source>
</evidence>
<accession>A0ABR1RHD9</accession>
<organism evidence="2 3">
    <name type="scientific">Apiospora marii</name>
    <dbReference type="NCBI Taxonomy" id="335849"/>
    <lineage>
        <taxon>Eukaryota</taxon>
        <taxon>Fungi</taxon>
        <taxon>Dikarya</taxon>
        <taxon>Ascomycota</taxon>
        <taxon>Pezizomycotina</taxon>
        <taxon>Sordariomycetes</taxon>
        <taxon>Xylariomycetidae</taxon>
        <taxon>Amphisphaeriales</taxon>
        <taxon>Apiosporaceae</taxon>
        <taxon>Apiospora</taxon>
    </lineage>
</organism>
<sequence length="435" mass="48359">MHLGRMASSLCESCRGVVGELWSPASNEDLDKQDDDAWERTATRTQASRFEESARKGCDICAIVTAHIKSKHPGSGEDVVETRAIWSANRLWFHTNGASYYVQFVKIRSKDLPSPYASAMSTSTFSDSEEDWQREASLMEQGLFRDRDSREAGCPYIPVTSQEGFVCYVDLGVSGPLRTRAWVVQERFLSPRTVHYTRDQLVWECSESFTLEGLSAGINLTQNANTLFKQHNTAIVTATLSPEKVYKVYELWDTLVMQYTEGCLSFSSDRPVAIAGIARVICRHLDLAPSDYHSGLWKPRFIEGLCWSIESLSLKTRQVLSNFGQGSLAHIPTWSWLSVNGSVWQDHCGRTGSYTTPSELVEVKTASLGDPFGPVISSVAQVRGPLCEASIAPGPVTNSPENDDEIAWWNITLNRPGLGGYFEKPHISAGREGRE</sequence>
<feature type="region of interest" description="Disordered" evidence="1">
    <location>
        <begin position="25"/>
        <end position="46"/>
    </location>
</feature>
<comment type="caution">
    <text evidence="2">The sequence shown here is derived from an EMBL/GenBank/DDBJ whole genome shotgun (WGS) entry which is preliminary data.</text>
</comment>
<dbReference type="PANTHER" id="PTHR33112:SF10">
    <property type="entry name" value="TOL"/>
    <property type="match status" value="1"/>
</dbReference>
<evidence type="ECO:0000313" key="3">
    <source>
        <dbReference type="Proteomes" id="UP001396898"/>
    </source>
</evidence>
<evidence type="ECO:0000313" key="2">
    <source>
        <dbReference type="EMBL" id="KAK8012337.1"/>
    </source>
</evidence>
<keyword evidence="3" id="KW-1185">Reference proteome</keyword>
<gene>
    <name evidence="2" type="ORF">PG991_009712</name>
</gene>
<protein>
    <recommendedName>
        <fullName evidence="4">Heterokaryon incompatibility domain-containing protein</fullName>
    </recommendedName>
</protein>
<reference evidence="2 3" key="1">
    <citation type="submission" date="2023-01" db="EMBL/GenBank/DDBJ databases">
        <title>Analysis of 21 Apiospora genomes using comparative genomics revels a genus with tremendous synthesis potential of carbohydrate active enzymes and secondary metabolites.</title>
        <authorList>
            <person name="Sorensen T."/>
        </authorList>
    </citation>
    <scope>NUCLEOTIDE SEQUENCE [LARGE SCALE GENOMIC DNA]</scope>
    <source>
        <strain evidence="2 3">CBS 20057</strain>
    </source>
</reference>
<evidence type="ECO:0008006" key="4">
    <source>
        <dbReference type="Google" id="ProtNLM"/>
    </source>
</evidence>
<proteinExistence type="predicted"/>
<dbReference type="Proteomes" id="UP001396898">
    <property type="component" value="Unassembled WGS sequence"/>
</dbReference>
<name>A0ABR1RHD9_9PEZI</name>